<keyword evidence="6" id="KW-1185">Reference proteome</keyword>
<evidence type="ECO:0000256" key="3">
    <source>
        <dbReference type="ARBA" id="ARBA00023163"/>
    </source>
</evidence>
<dbReference type="PRINTS" id="PR00778">
    <property type="entry name" value="HTHARSR"/>
</dbReference>
<dbReference type="EMBL" id="BAABJE010000001">
    <property type="protein sequence ID" value="GAA4784780.1"/>
    <property type="molecule type" value="Genomic_DNA"/>
</dbReference>
<accession>A0ABP9ASG1</accession>
<evidence type="ECO:0000313" key="5">
    <source>
        <dbReference type="EMBL" id="GAA4784780.1"/>
    </source>
</evidence>
<dbReference type="NCBIfam" id="NF033788">
    <property type="entry name" value="HTH_metalloreg"/>
    <property type="match status" value="1"/>
</dbReference>
<name>A0ABP9ASG1_9GAMM</name>
<proteinExistence type="predicted"/>
<protein>
    <submittedName>
        <fullName evidence="5">Metalloregulator ArsR/SmtB family transcription factor</fullName>
    </submittedName>
</protein>
<dbReference type="InterPro" id="IPR036390">
    <property type="entry name" value="WH_DNA-bd_sf"/>
</dbReference>
<dbReference type="RefSeq" id="WP_345301856.1">
    <property type="nucleotide sequence ID" value="NZ_BAABJE010000001.1"/>
</dbReference>
<dbReference type="InterPro" id="IPR001845">
    <property type="entry name" value="HTH_ArsR_DNA-bd_dom"/>
</dbReference>
<dbReference type="PANTHER" id="PTHR33154">
    <property type="entry name" value="TRANSCRIPTIONAL REGULATOR, ARSR FAMILY"/>
    <property type="match status" value="1"/>
</dbReference>
<feature type="domain" description="HTH arsR-type" evidence="4">
    <location>
        <begin position="17"/>
        <end position="111"/>
    </location>
</feature>
<dbReference type="Proteomes" id="UP001499959">
    <property type="component" value="Unassembled WGS sequence"/>
</dbReference>
<dbReference type="InterPro" id="IPR051081">
    <property type="entry name" value="HTH_MetalResp_TranReg"/>
</dbReference>
<gene>
    <name evidence="5" type="ORF">GCM10023307_06880</name>
</gene>
<evidence type="ECO:0000313" key="6">
    <source>
        <dbReference type="Proteomes" id="UP001499959"/>
    </source>
</evidence>
<evidence type="ECO:0000256" key="2">
    <source>
        <dbReference type="ARBA" id="ARBA00023125"/>
    </source>
</evidence>
<organism evidence="5 6">
    <name type="scientific">Lysobacter hankyongensis</name>
    <dbReference type="NCBI Taxonomy" id="1176535"/>
    <lineage>
        <taxon>Bacteria</taxon>
        <taxon>Pseudomonadati</taxon>
        <taxon>Pseudomonadota</taxon>
        <taxon>Gammaproteobacteria</taxon>
        <taxon>Lysobacterales</taxon>
        <taxon>Lysobacteraceae</taxon>
        <taxon>Lysobacter</taxon>
    </lineage>
</organism>
<dbReference type="Gene3D" id="1.10.10.10">
    <property type="entry name" value="Winged helix-like DNA-binding domain superfamily/Winged helix DNA-binding domain"/>
    <property type="match status" value="1"/>
</dbReference>
<evidence type="ECO:0000256" key="1">
    <source>
        <dbReference type="ARBA" id="ARBA00023015"/>
    </source>
</evidence>
<evidence type="ECO:0000259" key="4">
    <source>
        <dbReference type="PROSITE" id="PS50987"/>
    </source>
</evidence>
<keyword evidence="1" id="KW-0805">Transcription regulation</keyword>
<dbReference type="PROSITE" id="PS50987">
    <property type="entry name" value="HTH_ARSR_2"/>
    <property type="match status" value="1"/>
</dbReference>
<dbReference type="PANTHER" id="PTHR33154:SF28">
    <property type="entry name" value="HTH-TYPE TRANSCRIPTIONAL REGULATOR YGAV-RELATED"/>
    <property type="match status" value="1"/>
</dbReference>
<keyword evidence="2" id="KW-0238">DNA-binding</keyword>
<dbReference type="Pfam" id="PF01022">
    <property type="entry name" value="HTH_5"/>
    <property type="match status" value="1"/>
</dbReference>
<dbReference type="CDD" id="cd00090">
    <property type="entry name" value="HTH_ARSR"/>
    <property type="match status" value="1"/>
</dbReference>
<keyword evidence="3" id="KW-0804">Transcription</keyword>
<dbReference type="SUPFAM" id="SSF46785">
    <property type="entry name" value="Winged helix' DNA-binding domain"/>
    <property type="match status" value="1"/>
</dbReference>
<reference evidence="6" key="1">
    <citation type="journal article" date="2019" name="Int. J. Syst. Evol. Microbiol.">
        <title>The Global Catalogue of Microorganisms (GCM) 10K type strain sequencing project: providing services to taxonomists for standard genome sequencing and annotation.</title>
        <authorList>
            <consortium name="The Broad Institute Genomics Platform"/>
            <consortium name="The Broad Institute Genome Sequencing Center for Infectious Disease"/>
            <person name="Wu L."/>
            <person name="Ma J."/>
        </authorList>
    </citation>
    <scope>NUCLEOTIDE SEQUENCE [LARGE SCALE GENOMIC DNA]</scope>
    <source>
        <strain evidence="6">JCM 18204</strain>
    </source>
</reference>
<dbReference type="SMART" id="SM00418">
    <property type="entry name" value="HTH_ARSR"/>
    <property type="match status" value="1"/>
</dbReference>
<dbReference type="InterPro" id="IPR011991">
    <property type="entry name" value="ArsR-like_HTH"/>
</dbReference>
<dbReference type="InterPro" id="IPR036388">
    <property type="entry name" value="WH-like_DNA-bd_sf"/>
</dbReference>
<comment type="caution">
    <text evidence="5">The sequence shown here is derived from an EMBL/GenBank/DDBJ whole genome shotgun (WGS) entry which is preliminary data.</text>
</comment>
<sequence>MAPASRRKPSSPALGATMQAQAEQAAELLKALSNPQRLRVMCLLIDGERTVGEINAEVELSQSALSQHLAVLREGGWVQTRRESQNVYYSVAEGPVHRLIQTLHDIYCPVEGDDAAC</sequence>